<dbReference type="AlphaFoldDB" id="A0A4R1HCH2"/>
<dbReference type="Gene3D" id="1.10.10.1550">
    <property type="entry name" value="ROS/MUCR transcriptional regulator protein"/>
    <property type="match status" value="1"/>
</dbReference>
<comment type="similarity">
    <text evidence="1">Belongs to the ros/MucR family.</text>
</comment>
<dbReference type="EMBL" id="SMFY01000005">
    <property type="protein sequence ID" value="TCK19717.1"/>
    <property type="molecule type" value="Genomic_DNA"/>
</dbReference>
<dbReference type="GO" id="GO:0008270">
    <property type="term" value="F:zinc ion binding"/>
    <property type="evidence" value="ECO:0007669"/>
    <property type="project" value="InterPro"/>
</dbReference>
<evidence type="ECO:0000313" key="4">
    <source>
        <dbReference type="Proteomes" id="UP000295030"/>
    </source>
</evidence>
<dbReference type="InterPro" id="IPR041920">
    <property type="entry name" value="ROS/MUCR_sf"/>
</dbReference>
<feature type="region of interest" description="Disordered" evidence="2">
    <location>
        <begin position="129"/>
        <end position="156"/>
    </location>
</feature>
<reference evidence="3 4" key="1">
    <citation type="submission" date="2019-03" db="EMBL/GenBank/DDBJ databases">
        <title>Genomic Encyclopedia of Type Strains, Phase IV (KMG-IV): sequencing the most valuable type-strain genomes for metagenomic binning, comparative biology and taxonomic classification.</title>
        <authorList>
            <person name="Goeker M."/>
        </authorList>
    </citation>
    <scope>NUCLEOTIDE SEQUENCE [LARGE SCALE GENOMIC DNA]</scope>
    <source>
        <strain evidence="3 4">DSM 101</strain>
    </source>
</reference>
<dbReference type="GO" id="GO:0003677">
    <property type="term" value="F:DNA binding"/>
    <property type="evidence" value="ECO:0007669"/>
    <property type="project" value="InterPro"/>
</dbReference>
<name>A0A4R1HCH2_ANCAQ</name>
<dbReference type="GO" id="GO:0006355">
    <property type="term" value="P:regulation of DNA-templated transcription"/>
    <property type="evidence" value="ECO:0007669"/>
    <property type="project" value="InterPro"/>
</dbReference>
<evidence type="ECO:0000256" key="2">
    <source>
        <dbReference type="SAM" id="MobiDB-lite"/>
    </source>
</evidence>
<dbReference type="Pfam" id="PF05443">
    <property type="entry name" value="ROS_MUCR"/>
    <property type="match status" value="1"/>
</dbReference>
<dbReference type="InterPro" id="IPR008807">
    <property type="entry name" value="ROS_MUCR"/>
</dbReference>
<keyword evidence="4" id="KW-1185">Reference proteome</keyword>
<dbReference type="Proteomes" id="UP000295030">
    <property type="component" value="Unassembled WGS sequence"/>
</dbReference>
<gene>
    <name evidence="3" type="ORF">EV667_4170</name>
</gene>
<sequence length="156" mass="16711">MSEDIDTNAALMELTAGVVSAFVGNNSVPANELPALIASVHSALLSVGQLSVAPPVEIEQKPAVPIKKSVTPDFIICLEDGLKFKSLKRHLRTKYALTPEDYRAKWGLPNDYPMVAPSYAEARSNLAKKMGLGQQRKKPVVPAPKPRGRAPKAAAA</sequence>
<organism evidence="3 4">
    <name type="scientific">Ancylobacter aquaticus</name>
    <dbReference type="NCBI Taxonomy" id="100"/>
    <lineage>
        <taxon>Bacteria</taxon>
        <taxon>Pseudomonadati</taxon>
        <taxon>Pseudomonadota</taxon>
        <taxon>Alphaproteobacteria</taxon>
        <taxon>Hyphomicrobiales</taxon>
        <taxon>Xanthobacteraceae</taxon>
        <taxon>Ancylobacter</taxon>
    </lineage>
</organism>
<proteinExistence type="inferred from homology"/>
<evidence type="ECO:0000313" key="3">
    <source>
        <dbReference type="EMBL" id="TCK19717.1"/>
    </source>
</evidence>
<protein>
    <submittedName>
        <fullName evidence="3">MucR family transcriptional regulator</fullName>
    </submittedName>
</protein>
<dbReference type="OrthoDB" id="9809693at2"/>
<evidence type="ECO:0000256" key="1">
    <source>
        <dbReference type="ARBA" id="ARBA00007031"/>
    </source>
</evidence>
<dbReference type="RefSeq" id="WP_131837217.1">
    <property type="nucleotide sequence ID" value="NZ_SMFY01000005.1"/>
</dbReference>
<accession>A0A4R1HCH2</accession>
<comment type="caution">
    <text evidence="3">The sequence shown here is derived from an EMBL/GenBank/DDBJ whole genome shotgun (WGS) entry which is preliminary data.</text>
</comment>